<sequence>MLGVDSHPGPARVLVAPVTDEGFGRQQQLRAPGGPLVKVNELDPGLFG</sequence>
<dbReference type="EMBL" id="FNBE01000021">
    <property type="protein sequence ID" value="SDH36297.1"/>
    <property type="molecule type" value="Genomic_DNA"/>
</dbReference>
<gene>
    <name evidence="1" type="ORF">SAMN05216377_121112</name>
</gene>
<evidence type="ECO:0000313" key="1">
    <source>
        <dbReference type="EMBL" id="SDH36297.1"/>
    </source>
</evidence>
<organism evidence="1 2">
    <name type="scientific">Pseudonocardia oroxyli</name>
    <dbReference type="NCBI Taxonomy" id="366584"/>
    <lineage>
        <taxon>Bacteria</taxon>
        <taxon>Bacillati</taxon>
        <taxon>Actinomycetota</taxon>
        <taxon>Actinomycetes</taxon>
        <taxon>Pseudonocardiales</taxon>
        <taxon>Pseudonocardiaceae</taxon>
        <taxon>Pseudonocardia</taxon>
    </lineage>
</organism>
<dbReference type="RefSeq" id="WP_176921559.1">
    <property type="nucleotide sequence ID" value="NZ_FNBE01000021.1"/>
</dbReference>
<reference evidence="1 2" key="1">
    <citation type="submission" date="2016-10" db="EMBL/GenBank/DDBJ databases">
        <authorList>
            <person name="de Groot N.N."/>
        </authorList>
    </citation>
    <scope>NUCLEOTIDE SEQUENCE [LARGE SCALE GENOMIC DNA]</scope>
    <source>
        <strain evidence="1 2">CGMCC 4.3143</strain>
    </source>
</reference>
<accession>A0A1G8BSW2</accession>
<proteinExistence type="predicted"/>
<evidence type="ECO:0000313" key="2">
    <source>
        <dbReference type="Proteomes" id="UP000198967"/>
    </source>
</evidence>
<name>A0A1G8BSW2_PSEOR</name>
<keyword evidence="2" id="KW-1185">Reference proteome</keyword>
<dbReference type="Proteomes" id="UP000198967">
    <property type="component" value="Unassembled WGS sequence"/>
</dbReference>
<protein>
    <submittedName>
        <fullName evidence="1">Uncharacterized protein</fullName>
    </submittedName>
</protein>
<dbReference type="AlphaFoldDB" id="A0A1G8BSW2"/>
<dbReference type="STRING" id="366584.SAMN05216377_121112"/>